<evidence type="ECO:0000256" key="3">
    <source>
        <dbReference type="ARBA" id="ARBA00023015"/>
    </source>
</evidence>
<dbReference type="InterPro" id="IPR002197">
    <property type="entry name" value="HTH_Fis"/>
</dbReference>
<keyword evidence="10" id="KW-1185">Reference proteome</keyword>
<dbReference type="Gene3D" id="1.10.10.60">
    <property type="entry name" value="Homeodomain-like"/>
    <property type="match status" value="1"/>
</dbReference>
<evidence type="ECO:0000256" key="6">
    <source>
        <dbReference type="PROSITE-ProRule" id="PRU00169"/>
    </source>
</evidence>
<evidence type="ECO:0000256" key="4">
    <source>
        <dbReference type="ARBA" id="ARBA00023125"/>
    </source>
</evidence>
<dbReference type="InterPro" id="IPR001789">
    <property type="entry name" value="Sig_transdc_resp-reg_receiver"/>
</dbReference>
<evidence type="ECO:0000256" key="1">
    <source>
        <dbReference type="ARBA" id="ARBA00022741"/>
    </source>
</evidence>
<dbReference type="Pfam" id="PF25601">
    <property type="entry name" value="AAA_lid_14"/>
    <property type="match status" value="1"/>
</dbReference>
<dbReference type="PROSITE" id="PS50045">
    <property type="entry name" value="SIGMA54_INTERACT_4"/>
    <property type="match status" value="1"/>
</dbReference>
<dbReference type="PROSITE" id="PS50110">
    <property type="entry name" value="RESPONSE_REGULATORY"/>
    <property type="match status" value="1"/>
</dbReference>
<dbReference type="Proteomes" id="UP001165384">
    <property type="component" value="Unassembled WGS sequence"/>
</dbReference>
<evidence type="ECO:0000256" key="5">
    <source>
        <dbReference type="ARBA" id="ARBA00023163"/>
    </source>
</evidence>
<sequence>MIVDDEEIARQNLMHVLKREGYAVDDAATAEQALELLTNAEYQLVLTDLRMPGMDGLSLLRRIKEQNLATEVIVITAHASTESAVEAMRAGAFFYVEKPFRLADVRKIVQEAFEKSSLKIENTALKVALSKAASTHRIVANSLVMDDVLSMVARVAPSECSVLIHGETGTGKELVARHVHELSMRAAKPFMAVNCGVLSDELLANELFGHERGAFTGAAATKMGLIEAAEGGTLFLDEVTEMSPLIQVKLLRFLQEREYMRVGGTQLQKANIRIVAATNRDPELAVAEGRLRQDLYFRLNVVGIRIPSLREHKEDLPILTSHFMARFASRMGKAPPRLSPEALDCLLDYDFPGNIRELENVMERAMALSAGPLIDVAVLPEPIRTGRRLSLPKAIPEQMPTLVQLEKEHVLEVLACCEGNRAQAAKVLGIDRVSLWRKLRSYDELEVRERSGL</sequence>
<dbReference type="PROSITE" id="PS00676">
    <property type="entry name" value="SIGMA54_INTERACT_2"/>
    <property type="match status" value="1"/>
</dbReference>
<dbReference type="EMBL" id="JAKLTN010000003">
    <property type="protein sequence ID" value="MCG2578564.1"/>
    <property type="molecule type" value="Genomic_DNA"/>
</dbReference>
<organism evidence="9 10">
    <name type="scientific">Dechloromonas hankyongensis</name>
    <dbReference type="NCBI Taxonomy" id="2908002"/>
    <lineage>
        <taxon>Bacteria</taxon>
        <taxon>Pseudomonadati</taxon>
        <taxon>Pseudomonadota</taxon>
        <taxon>Betaproteobacteria</taxon>
        <taxon>Rhodocyclales</taxon>
        <taxon>Azonexaceae</taxon>
        <taxon>Dechloromonas</taxon>
    </lineage>
</organism>
<accession>A0ABS9K5W2</accession>
<keyword evidence="4" id="KW-0238">DNA-binding</keyword>
<dbReference type="Gene3D" id="1.10.8.60">
    <property type="match status" value="1"/>
</dbReference>
<dbReference type="Pfam" id="PF02954">
    <property type="entry name" value="HTH_8"/>
    <property type="match status" value="1"/>
</dbReference>
<dbReference type="Pfam" id="PF00158">
    <property type="entry name" value="Sigma54_activat"/>
    <property type="match status" value="1"/>
</dbReference>
<keyword evidence="5" id="KW-0804">Transcription</keyword>
<protein>
    <submittedName>
        <fullName evidence="9">Sigma-54 dependent transcriptional regulator</fullName>
    </submittedName>
</protein>
<dbReference type="Gene3D" id="3.40.50.2300">
    <property type="match status" value="1"/>
</dbReference>
<evidence type="ECO:0000313" key="10">
    <source>
        <dbReference type="Proteomes" id="UP001165384"/>
    </source>
</evidence>
<dbReference type="InterPro" id="IPR011006">
    <property type="entry name" value="CheY-like_superfamily"/>
</dbReference>
<dbReference type="PRINTS" id="PR01590">
    <property type="entry name" value="HTHFIS"/>
</dbReference>
<dbReference type="SUPFAM" id="SSF52540">
    <property type="entry name" value="P-loop containing nucleoside triphosphate hydrolases"/>
    <property type="match status" value="1"/>
</dbReference>
<dbReference type="SUPFAM" id="SSF52172">
    <property type="entry name" value="CheY-like"/>
    <property type="match status" value="1"/>
</dbReference>
<dbReference type="InterPro" id="IPR009057">
    <property type="entry name" value="Homeodomain-like_sf"/>
</dbReference>
<feature type="domain" description="Sigma-54 factor interaction" evidence="7">
    <location>
        <begin position="138"/>
        <end position="367"/>
    </location>
</feature>
<dbReference type="PANTHER" id="PTHR32071:SF119">
    <property type="entry name" value="SIGMA L-DEPENDENT TRANSCRIPTIONAL REGULATOR YPLP-RELATED"/>
    <property type="match status" value="1"/>
</dbReference>
<dbReference type="InterPro" id="IPR025944">
    <property type="entry name" value="Sigma_54_int_dom_CS"/>
</dbReference>
<feature type="domain" description="Response regulatory" evidence="8">
    <location>
        <begin position="1"/>
        <end position="113"/>
    </location>
</feature>
<dbReference type="Pfam" id="PF00072">
    <property type="entry name" value="Response_reg"/>
    <property type="match status" value="1"/>
</dbReference>
<evidence type="ECO:0000259" key="8">
    <source>
        <dbReference type="PROSITE" id="PS50110"/>
    </source>
</evidence>
<feature type="modified residue" description="4-aspartylphosphate" evidence="6">
    <location>
        <position position="48"/>
    </location>
</feature>
<dbReference type="InterPro" id="IPR027417">
    <property type="entry name" value="P-loop_NTPase"/>
</dbReference>
<evidence type="ECO:0000313" key="9">
    <source>
        <dbReference type="EMBL" id="MCG2578564.1"/>
    </source>
</evidence>
<dbReference type="InterPro" id="IPR025662">
    <property type="entry name" value="Sigma_54_int_dom_ATP-bd_1"/>
</dbReference>
<proteinExistence type="predicted"/>
<dbReference type="RefSeq" id="WP_275711942.1">
    <property type="nucleotide sequence ID" value="NZ_JAKLTN010000003.1"/>
</dbReference>
<keyword evidence="1" id="KW-0547">Nucleotide-binding</keyword>
<evidence type="ECO:0000256" key="2">
    <source>
        <dbReference type="ARBA" id="ARBA00022840"/>
    </source>
</evidence>
<comment type="caution">
    <text evidence="9">The sequence shown here is derived from an EMBL/GenBank/DDBJ whole genome shotgun (WGS) entry which is preliminary data.</text>
</comment>
<dbReference type="SUPFAM" id="SSF46689">
    <property type="entry name" value="Homeodomain-like"/>
    <property type="match status" value="1"/>
</dbReference>
<dbReference type="SMART" id="SM00382">
    <property type="entry name" value="AAA"/>
    <property type="match status" value="1"/>
</dbReference>
<name>A0ABS9K5W2_9RHOO</name>
<reference evidence="9" key="1">
    <citation type="submission" date="2022-01" db="EMBL/GenBank/DDBJ databases">
        <authorList>
            <person name="Jo J.-H."/>
            <person name="Im W.-T."/>
        </authorList>
    </citation>
    <scope>NUCLEOTIDE SEQUENCE</scope>
    <source>
        <strain evidence="9">XY25</strain>
    </source>
</reference>
<gene>
    <name evidence="9" type="ORF">LZ012_16325</name>
</gene>
<dbReference type="SMART" id="SM00448">
    <property type="entry name" value="REC"/>
    <property type="match status" value="1"/>
</dbReference>
<dbReference type="PROSITE" id="PS00675">
    <property type="entry name" value="SIGMA54_INTERACT_1"/>
    <property type="match status" value="1"/>
</dbReference>
<dbReference type="CDD" id="cd00009">
    <property type="entry name" value="AAA"/>
    <property type="match status" value="1"/>
</dbReference>
<dbReference type="InterPro" id="IPR025943">
    <property type="entry name" value="Sigma_54_int_dom_ATP-bd_2"/>
</dbReference>
<keyword evidence="2" id="KW-0067">ATP-binding</keyword>
<dbReference type="InterPro" id="IPR003593">
    <property type="entry name" value="AAA+_ATPase"/>
</dbReference>
<dbReference type="PANTHER" id="PTHR32071">
    <property type="entry name" value="TRANSCRIPTIONAL REGULATORY PROTEIN"/>
    <property type="match status" value="1"/>
</dbReference>
<dbReference type="Gene3D" id="3.40.50.300">
    <property type="entry name" value="P-loop containing nucleotide triphosphate hydrolases"/>
    <property type="match status" value="1"/>
</dbReference>
<dbReference type="PROSITE" id="PS00688">
    <property type="entry name" value="SIGMA54_INTERACT_3"/>
    <property type="match status" value="1"/>
</dbReference>
<keyword evidence="6" id="KW-0597">Phosphoprotein</keyword>
<keyword evidence="3" id="KW-0805">Transcription regulation</keyword>
<evidence type="ECO:0000259" key="7">
    <source>
        <dbReference type="PROSITE" id="PS50045"/>
    </source>
</evidence>
<dbReference type="InterPro" id="IPR058031">
    <property type="entry name" value="AAA_lid_NorR"/>
</dbReference>
<dbReference type="InterPro" id="IPR002078">
    <property type="entry name" value="Sigma_54_int"/>
</dbReference>